<dbReference type="SUPFAM" id="SSF55136">
    <property type="entry name" value="Probable bacterial effector-binding domain"/>
    <property type="match status" value="1"/>
</dbReference>
<evidence type="ECO:0000256" key="3">
    <source>
        <dbReference type="ARBA" id="ARBA00023163"/>
    </source>
</evidence>
<dbReference type="InterPro" id="IPR018060">
    <property type="entry name" value="HTH_AraC"/>
</dbReference>
<keyword evidence="1" id="KW-0805">Transcription regulation</keyword>
<dbReference type="Pfam" id="PF06445">
    <property type="entry name" value="GyrI-like"/>
    <property type="match status" value="1"/>
</dbReference>
<dbReference type="PANTHER" id="PTHR47504:SF5">
    <property type="entry name" value="RIGHT ORIGIN-BINDING PROTEIN"/>
    <property type="match status" value="1"/>
</dbReference>
<evidence type="ECO:0000313" key="5">
    <source>
        <dbReference type="EMBL" id="SDR18282.1"/>
    </source>
</evidence>
<keyword evidence="6" id="KW-1185">Reference proteome</keyword>
<dbReference type="Gene3D" id="3.20.80.10">
    <property type="entry name" value="Regulatory factor, effector binding domain"/>
    <property type="match status" value="1"/>
</dbReference>
<name>A0A1H1GYH0_9ACTN</name>
<sequence>MLEHLNEAMEHIERHLTEEVDVREPARIARTSEHHFRRMFSALAGIPLSEYVRRRRMTLAAGAVLSGERSLLDIAVEHGYGSNEAFARAFRSVHGVGPSEARRHGAALRSQPRMTFHLTVEGSTPMEHRIVEKDAFRLIGHRTEVPIVHEGHNSAIADFVSSIGSAELKRLEALSDQEPRGIVSAVEPLDSSRSEGSSVDYLYGVVSGSSAAEDLAERLVPAGKWAVFPTSGKAPEAAQYLWRDVFTEWFPSNPYRSIAGPEILRTELSADGTEMSCELWIPVEHENGN</sequence>
<dbReference type="AlphaFoldDB" id="A0A1H1GYH0"/>
<dbReference type="InterPro" id="IPR050959">
    <property type="entry name" value="MarA-like"/>
</dbReference>
<dbReference type="SMART" id="SM00871">
    <property type="entry name" value="AraC_E_bind"/>
    <property type="match status" value="1"/>
</dbReference>
<evidence type="ECO:0000313" key="6">
    <source>
        <dbReference type="Proteomes" id="UP000199301"/>
    </source>
</evidence>
<reference evidence="6" key="1">
    <citation type="submission" date="2016-10" db="EMBL/GenBank/DDBJ databases">
        <authorList>
            <person name="Varghese N."/>
            <person name="Submissions S."/>
        </authorList>
    </citation>
    <scope>NUCLEOTIDE SEQUENCE [LARGE SCALE GENOMIC DNA]</scope>
    <source>
        <strain evidence="6">DSM 45459</strain>
    </source>
</reference>
<dbReference type="PROSITE" id="PS01124">
    <property type="entry name" value="HTH_ARAC_FAMILY_2"/>
    <property type="match status" value="1"/>
</dbReference>
<dbReference type="GO" id="GO:0043565">
    <property type="term" value="F:sequence-specific DNA binding"/>
    <property type="evidence" value="ECO:0007669"/>
    <property type="project" value="InterPro"/>
</dbReference>
<dbReference type="EMBL" id="FNKO01000002">
    <property type="protein sequence ID" value="SDR18282.1"/>
    <property type="molecule type" value="Genomic_DNA"/>
</dbReference>
<dbReference type="STRING" id="995062.SAMN04489718_3982"/>
<dbReference type="Gene3D" id="1.10.10.60">
    <property type="entry name" value="Homeodomain-like"/>
    <property type="match status" value="2"/>
</dbReference>
<dbReference type="RefSeq" id="WP_092526703.1">
    <property type="nucleotide sequence ID" value="NZ_FNKO01000002.1"/>
</dbReference>
<evidence type="ECO:0000256" key="1">
    <source>
        <dbReference type="ARBA" id="ARBA00023015"/>
    </source>
</evidence>
<dbReference type="SMART" id="SM00342">
    <property type="entry name" value="HTH_ARAC"/>
    <property type="match status" value="1"/>
</dbReference>
<evidence type="ECO:0000256" key="2">
    <source>
        <dbReference type="ARBA" id="ARBA00023125"/>
    </source>
</evidence>
<keyword evidence="3" id="KW-0804">Transcription</keyword>
<feature type="domain" description="HTH araC/xylS-type" evidence="4">
    <location>
        <begin position="6"/>
        <end position="104"/>
    </location>
</feature>
<dbReference type="InterPro" id="IPR009057">
    <property type="entry name" value="Homeodomain-like_sf"/>
</dbReference>
<dbReference type="InterPro" id="IPR029442">
    <property type="entry name" value="GyrI-like"/>
</dbReference>
<dbReference type="OrthoDB" id="9801123at2"/>
<proteinExistence type="predicted"/>
<evidence type="ECO:0000259" key="4">
    <source>
        <dbReference type="PROSITE" id="PS01124"/>
    </source>
</evidence>
<dbReference type="InterPro" id="IPR011256">
    <property type="entry name" value="Reg_factor_effector_dom_sf"/>
</dbReference>
<gene>
    <name evidence="5" type="ORF">SAMN04489718_3982</name>
</gene>
<keyword evidence="2" id="KW-0238">DNA-binding</keyword>
<dbReference type="PANTHER" id="PTHR47504">
    <property type="entry name" value="RIGHT ORIGIN-BINDING PROTEIN"/>
    <property type="match status" value="1"/>
</dbReference>
<protein>
    <submittedName>
        <fullName evidence="5">AraC family transcriptional regulator</fullName>
    </submittedName>
</protein>
<dbReference type="InterPro" id="IPR010499">
    <property type="entry name" value="AraC_E-bd"/>
</dbReference>
<accession>A0A1H1GYH0</accession>
<dbReference type="SUPFAM" id="SSF46689">
    <property type="entry name" value="Homeodomain-like"/>
    <property type="match status" value="2"/>
</dbReference>
<organism evidence="5 6">
    <name type="scientific">Actinopolyspora saharensis</name>
    <dbReference type="NCBI Taxonomy" id="995062"/>
    <lineage>
        <taxon>Bacteria</taxon>
        <taxon>Bacillati</taxon>
        <taxon>Actinomycetota</taxon>
        <taxon>Actinomycetes</taxon>
        <taxon>Actinopolysporales</taxon>
        <taxon>Actinopolysporaceae</taxon>
        <taxon>Actinopolyspora</taxon>
    </lineage>
</organism>
<dbReference type="Pfam" id="PF12833">
    <property type="entry name" value="HTH_18"/>
    <property type="match status" value="1"/>
</dbReference>
<dbReference type="Proteomes" id="UP000199301">
    <property type="component" value="Unassembled WGS sequence"/>
</dbReference>
<dbReference type="GO" id="GO:0003700">
    <property type="term" value="F:DNA-binding transcription factor activity"/>
    <property type="evidence" value="ECO:0007669"/>
    <property type="project" value="InterPro"/>
</dbReference>